<proteinExistence type="predicted"/>
<sequence>MAPVEVTTTDYAGWTDCVRVSNGQIELVAPTAVGPRVVHCGPIDGANLLYEGEHLGATDRDEWTMYGGHRLWHAPESVPRTYEPDNDPLAVEREHRGMTLTAPTEETTGVRKAIDISMAPDRPVVELTHRLTNDGLWPIEFAPWAVTVCAAGGRAVLPMAGGDPEDDLPDRSVVYWPYTDASDDRFTRVDDHLLVDQAPGEDCKVGVTGTDGWGAYVRDGTAFVKSIDPDPTATYPDAGSVFEVYVADDLLELETLGPLATVDPGETVSHTETWSIETGVATPDDAASARALAPE</sequence>
<dbReference type="AlphaFoldDB" id="A0A2R4WYP2"/>
<name>A0A2R4WYP2_9EURY</name>
<keyword evidence="2" id="KW-1185">Reference proteome</keyword>
<dbReference type="GeneID" id="36511341"/>
<accession>A0A2R4WYP2</accession>
<dbReference type="KEGG" id="harc:HARCEL1_02500"/>
<dbReference type="EMBL" id="CP028858">
    <property type="protein sequence ID" value="AWB26660.1"/>
    <property type="molecule type" value="Genomic_DNA"/>
</dbReference>
<reference evidence="1 2" key="1">
    <citation type="submission" date="2018-04" db="EMBL/GenBank/DDBJ databases">
        <title>Halococcoides cellulosivorans gen. nov., sp. nov., an extremely halophilic cellulose-utilizing haloarchaeon from hypersaline lakes.</title>
        <authorList>
            <person name="Sorokin D.Y."/>
            <person name="Toshchakov S.V."/>
            <person name="Samarov N.I."/>
            <person name="Korzhenkov A."/>
            <person name="Kublanov I.V."/>
        </authorList>
    </citation>
    <scope>NUCLEOTIDE SEQUENCE [LARGE SCALE GENOMIC DNA]</scope>
    <source>
        <strain evidence="1 2">HArcel1</strain>
    </source>
</reference>
<evidence type="ECO:0008006" key="3">
    <source>
        <dbReference type="Google" id="ProtNLM"/>
    </source>
</evidence>
<evidence type="ECO:0000313" key="2">
    <source>
        <dbReference type="Proteomes" id="UP000244727"/>
    </source>
</evidence>
<organism evidence="1 2">
    <name type="scientific">Halococcoides cellulosivorans</name>
    <dbReference type="NCBI Taxonomy" id="1679096"/>
    <lineage>
        <taxon>Archaea</taxon>
        <taxon>Methanobacteriati</taxon>
        <taxon>Methanobacteriota</taxon>
        <taxon>Stenosarchaea group</taxon>
        <taxon>Halobacteria</taxon>
        <taxon>Halobacteriales</taxon>
        <taxon>Haloarculaceae</taxon>
        <taxon>Halococcoides</taxon>
    </lineage>
</organism>
<dbReference type="RefSeq" id="WP_108381029.1">
    <property type="nucleotide sequence ID" value="NZ_CP028858.1"/>
</dbReference>
<dbReference type="Proteomes" id="UP000244727">
    <property type="component" value="Chromosome"/>
</dbReference>
<gene>
    <name evidence="1" type="ORF">HARCEL1_02500</name>
</gene>
<protein>
    <recommendedName>
        <fullName evidence="3">DUF4380 domain-containing protein</fullName>
    </recommendedName>
</protein>
<evidence type="ECO:0000313" key="1">
    <source>
        <dbReference type="EMBL" id="AWB26660.1"/>
    </source>
</evidence>